<evidence type="ECO:0000256" key="1">
    <source>
        <dbReference type="SAM" id="SignalP"/>
    </source>
</evidence>
<sequence>MSRLFASVLLVAPESGLLTANAAGVGPGHRGLIPTVCHG</sequence>
<gene>
    <name evidence="2" type="ORF">PF008_g23181</name>
</gene>
<proteinExistence type="predicted"/>
<evidence type="ECO:0000313" key="2">
    <source>
        <dbReference type="EMBL" id="KAE9299700.1"/>
    </source>
</evidence>
<comment type="caution">
    <text evidence="2">The sequence shown here is derived from an EMBL/GenBank/DDBJ whole genome shotgun (WGS) entry which is preliminary data.</text>
</comment>
<reference evidence="2 3" key="1">
    <citation type="submission" date="2018-09" db="EMBL/GenBank/DDBJ databases">
        <title>Genomic investigation of the strawberry pathogen Phytophthora fragariae indicates pathogenicity is determined by transcriptional variation in three key races.</title>
        <authorList>
            <person name="Adams T.M."/>
            <person name="Armitage A.D."/>
            <person name="Sobczyk M.K."/>
            <person name="Bates H.J."/>
            <person name="Dunwell J.M."/>
            <person name="Nellist C.F."/>
            <person name="Harrison R.J."/>
        </authorList>
    </citation>
    <scope>NUCLEOTIDE SEQUENCE [LARGE SCALE GENOMIC DNA]</scope>
    <source>
        <strain evidence="2 3">NOV-77</strain>
    </source>
</reference>
<name>A0A6G0QSK4_9STRA</name>
<evidence type="ECO:0000313" key="3">
    <source>
        <dbReference type="Proteomes" id="UP000486351"/>
    </source>
</evidence>
<organism evidence="2 3">
    <name type="scientific">Phytophthora fragariae</name>
    <dbReference type="NCBI Taxonomy" id="53985"/>
    <lineage>
        <taxon>Eukaryota</taxon>
        <taxon>Sar</taxon>
        <taxon>Stramenopiles</taxon>
        <taxon>Oomycota</taxon>
        <taxon>Peronosporomycetes</taxon>
        <taxon>Peronosporales</taxon>
        <taxon>Peronosporaceae</taxon>
        <taxon>Phytophthora</taxon>
    </lineage>
</organism>
<feature type="chain" id="PRO_5026061271" evidence="1">
    <location>
        <begin position="17"/>
        <end position="39"/>
    </location>
</feature>
<dbReference type="AlphaFoldDB" id="A0A6G0QSK4"/>
<feature type="signal peptide" evidence="1">
    <location>
        <begin position="1"/>
        <end position="16"/>
    </location>
</feature>
<dbReference type="EMBL" id="QXFY01002295">
    <property type="protein sequence ID" value="KAE9299700.1"/>
    <property type="molecule type" value="Genomic_DNA"/>
</dbReference>
<keyword evidence="1" id="KW-0732">Signal</keyword>
<accession>A0A6G0QSK4</accession>
<dbReference type="Proteomes" id="UP000486351">
    <property type="component" value="Unassembled WGS sequence"/>
</dbReference>
<protein>
    <submittedName>
        <fullName evidence="2">Uncharacterized protein</fullName>
    </submittedName>
</protein>